<gene>
    <name evidence="9" type="ORF">ET495_05320</name>
</gene>
<keyword evidence="5" id="KW-0560">Oxidoreductase</keyword>
<evidence type="ECO:0000259" key="8">
    <source>
        <dbReference type="Pfam" id="PF07976"/>
    </source>
</evidence>
<dbReference type="CDD" id="cd02979">
    <property type="entry name" value="PHOX_C"/>
    <property type="match status" value="1"/>
</dbReference>
<organism evidence="9 10">
    <name type="scientific">Xylanimonas allomyrinae</name>
    <dbReference type="NCBI Taxonomy" id="2509459"/>
    <lineage>
        <taxon>Bacteria</taxon>
        <taxon>Bacillati</taxon>
        <taxon>Actinomycetota</taxon>
        <taxon>Actinomycetes</taxon>
        <taxon>Micrococcales</taxon>
        <taxon>Promicromonosporaceae</taxon>
        <taxon>Xylanimonas</taxon>
    </lineage>
</organism>
<evidence type="ECO:0000256" key="5">
    <source>
        <dbReference type="ARBA" id="ARBA00023002"/>
    </source>
</evidence>
<dbReference type="InterPro" id="IPR038220">
    <property type="entry name" value="PHOX_C_sf"/>
</dbReference>
<evidence type="ECO:0000256" key="3">
    <source>
        <dbReference type="ARBA" id="ARBA00022630"/>
    </source>
</evidence>
<evidence type="ECO:0000256" key="1">
    <source>
        <dbReference type="ARBA" id="ARBA00001974"/>
    </source>
</evidence>
<dbReference type="Gene3D" id="3.40.30.20">
    <property type="match status" value="1"/>
</dbReference>
<keyword evidence="10" id="KW-1185">Reference proteome</keyword>
<evidence type="ECO:0000313" key="9">
    <source>
        <dbReference type="EMBL" id="QAY62772.1"/>
    </source>
</evidence>
<dbReference type="InterPro" id="IPR012941">
    <property type="entry name" value="Phe_hydrox_C_dim_dom"/>
</dbReference>
<proteinExistence type="inferred from homology"/>
<dbReference type="InterPro" id="IPR036188">
    <property type="entry name" value="FAD/NAD-bd_sf"/>
</dbReference>
<dbReference type="SUPFAM" id="SSF52833">
    <property type="entry name" value="Thioredoxin-like"/>
    <property type="match status" value="1"/>
</dbReference>
<evidence type="ECO:0000256" key="6">
    <source>
        <dbReference type="SAM" id="MobiDB-lite"/>
    </source>
</evidence>
<dbReference type="SUPFAM" id="SSF54373">
    <property type="entry name" value="FAD-linked reductases, C-terminal domain"/>
    <property type="match status" value="1"/>
</dbReference>
<dbReference type="GO" id="GO:0016709">
    <property type="term" value="F:oxidoreductase activity, acting on paired donors, with incorporation or reduction of molecular oxygen, NAD(P)H as one donor, and incorporation of one atom of oxygen"/>
    <property type="evidence" value="ECO:0007669"/>
    <property type="project" value="UniProtKB-ARBA"/>
</dbReference>
<dbReference type="RefSeq" id="WP_129203227.1">
    <property type="nucleotide sequence ID" value="NZ_CP035495.1"/>
</dbReference>
<evidence type="ECO:0000256" key="4">
    <source>
        <dbReference type="ARBA" id="ARBA00022827"/>
    </source>
</evidence>
<keyword evidence="3" id="KW-0285">Flavoprotein</keyword>
<dbReference type="Gene3D" id="3.30.9.10">
    <property type="entry name" value="D-Amino Acid Oxidase, subunit A, domain 2"/>
    <property type="match status" value="1"/>
</dbReference>
<evidence type="ECO:0000259" key="7">
    <source>
        <dbReference type="Pfam" id="PF01494"/>
    </source>
</evidence>
<name>A0A4P6EJN1_9MICO</name>
<dbReference type="GO" id="GO:0071949">
    <property type="term" value="F:FAD binding"/>
    <property type="evidence" value="ECO:0007669"/>
    <property type="project" value="InterPro"/>
</dbReference>
<dbReference type="NCBIfam" id="NF006144">
    <property type="entry name" value="PRK08294.1"/>
    <property type="match status" value="1"/>
</dbReference>
<evidence type="ECO:0000313" key="10">
    <source>
        <dbReference type="Proteomes" id="UP000291758"/>
    </source>
</evidence>
<dbReference type="AlphaFoldDB" id="A0A4P6EJN1"/>
<reference evidence="9 10" key="1">
    <citation type="submission" date="2019-01" db="EMBL/GenBank/DDBJ databases">
        <title>Genome sequencing of strain 2JSPR-7.</title>
        <authorList>
            <person name="Heo J."/>
            <person name="Kim S.-J."/>
            <person name="Kim J.-S."/>
            <person name="Hong S.-B."/>
            <person name="Kwon S.-W."/>
        </authorList>
    </citation>
    <scope>NUCLEOTIDE SEQUENCE [LARGE SCALE GENOMIC DNA]</scope>
    <source>
        <strain evidence="9 10">2JSPR-7</strain>
    </source>
</reference>
<keyword evidence="9" id="KW-0503">Monooxygenase</keyword>
<protein>
    <submittedName>
        <fullName evidence="9">3-hydroxybenzoate 4-monooxygenase</fullName>
    </submittedName>
</protein>
<dbReference type="KEGG" id="xyl:ET495_05320"/>
<keyword evidence="4" id="KW-0274">FAD</keyword>
<dbReference type="PANTHER" id="PTHR43004">
    <property type="entry name" value="TRK SYSTEM POTASSIUM UPTAKE PROTEIN"/>
    <property type="match status" value="1"/>
</dbReference>
<dbReference type="InterPro" id="IPR036249">
    <property type="entry name" value="Thioredoxin-like_sf"/>
</dbReference>
<dbReference type="Proteomes" id="UP000291758">
    <property type="component" value="Chromosome"/>
</dbReference>
<accession>A0A4P6EJN1</accession>
<dbReference type="Gene3D" id="3.50.50.60">
    <property type="entry name" value="FAD/NAD(P)-binding domain"/>
    <property type="match status" value="1"/>
</dbReference>
<dbReference type="InterPro" id="IPR050641">
    <property type="entry name" value="RIFMO-like"/>
</dbReference>
<dbReference type="InterPro" id="IPR002938">
    <property type="entry name" value="FAD-bd"/>
</dbReference>
<dbReference type="EMBL" id="CP035495">
    <property type="protein sequence ID" value="QAY62772.1"/>
    <property type="molecule type" value="Genomic_DNA"/>
</dbReference>
<feature type="region of interest" description="Disordered" evidence="6">
    <location>
        <begin position="1"/>
        <end position="24"/>
    </location>
</feature>
<sequence length="653" mass="70510">MQFHHHGYVSADPQVQPAAGTGLDRPDEIPAEVDVLIVGSGPAGVIAAAQLAQYPGITTRIVERRGGRLVLGQADGVQARSVETFHAFGFSERIIAEAYHITEMAFWEPDATHPETIVRKARPLDDDHGISEFPHLVVNQARVLDYFLEAAANGPARIQPDYGWELADLAVGGPGESHPVTVTLRGTVGPQEGTERTVRARYVVGCDGAHSAVREALGCTPVGDKSNHAWGVLDVLAVTDFPDVRTKCAIRSHDGGNILLIPREGGFLVRWYVDLGMVPDDDDGAIRRTPLEEIIARANAIIHPYTLDVKDVPWHSVYEVGHRVTDRFDDVPLDQVGTRAPHVFITGDACHTHSAKAGQGMNVSMQDGWNIAWKLGHVLTGRAPESLLATYSAERQVVAQNLIDFDREWSTLMATKSEDLPDPDYLSSYYVRSAEFAFGFMTQYTKSAIVGGTEHQHLAPGFPVGKRFKSPAVERVCDGNPVHLGHHHRADGRWRVYAFADSPAAGSPSALTDWAHWLATDPASPLLVHTPADAELGSVLDVKVVYQQDHTAMNNVADVPAVFLPRTGPFELVDYEKVYATDPRDDVFAARGIDRGGVVVVVRPDQYVAAVLPLTAKAELASFFADALLPAAVPTPAQVPAAPVAAAPAAAAL</sequence>
<feature type="domain" description="Phenol hydroxylase-like C-terminal dimerisation" evidence="8">
    <location>
        <begin position="442"/>
        <end position="630"/>
    </location>
</feature>
<dbReference type="PRINTS" id="PR00420">
    <property type="entry name" value="RNGMNOXGNASE"/>
</dbReference>
<dbReference type="Pfam" id="PF07976">
    <property type="entry name" value="Phe_hydrox_dim"/>
    <property type="match status" value="1"/>
</dbReference>
<dbReference type="SUPFAM" id="SSF51905">
    <property type="entry name" value="FAD/NAD(P)-binding domain"/>
    <property type="match status" value="1"/>
</dbReference>
<comment type="similarity">
    <text evidence="2">Belongs to the PheA/TfdB FAD monooxygenase family.</text>
</comment>
<dbReference type="OrthoDB" id="4246007at2"/>
<dbReference type="PANTHER" id="PTHR43004:SF19">
    <property type="entry name" value="BINDING MONOOXYGENASE, PUTATIVE (JCVI)-RELATED"/>
    <property type="match status" value="1"/>
</dbReference>
<evidence type="ECO:0000256" key="2">
    <source>
        <dbReference type="ARBA" id="ARBA00007801"/>
    </source>
</evidence>
<dbReference type="Pfam" id="PF01494">
    <property type="entry name" value="FAD_binding_3"/>
    <property type="match status" value="1"/>
</dbReference>
<comment type="cofactor">
    <cofactor evidence="1">
        <name>FAD</name>
        <dbReference type="ChEBI" id="CHEBI:57692"/>
    </cofactor>
</comment>
<feature type="domain" description="FAD-binding" evidence="7">
    <location>
        <begin position="32"/>
        <end position="405"/>
    </location>
</feature>